<dbReference type="GO" id="GO:0005737">
    <property type="term" value="C:cytoplasm"/>
    <property type="evidence" value="ECO:0007669"/>
    <property type="project" value="TreeGrafter"/>
</dbReference>
<sequence>MTSPPVDGAANKACIRFFSKLLGVSPSEISIVQGFSSRNKTIEIIGLTEKQFLEILKTKILY</sequence>
<dbReference type="Gene3D" id="3.30.1200.10">
    <property type="entry name" value="YggU-like"/>
    <property type="match status" value="1"/>
</dbReference>
<reference evidence="2" key="1">
    <citation type="submission" date="2018-05" db="EMBL/GenBank/DDBJ databases">
        <authorList>
            <person name="Lanie J.A."/>
            <person name="Ng W.-L."/>
            <person name="Kazmierczak K.M."/>
            <person name="Andrzejewski T.M."/>
            <person name="Davidsen T.M."/>
            <person name="Wayne K.J."/>
            <person name="Tettelin H."/>
            <person name="Glass J.I."/>
            <person name="Rusch D."/>
            <person name="Podicherti R."/>
            <person name="Tsui H.-C.T."/>
            <person name="Winkler M.E."/>
        </authorList>
    </citation>
    <scope>NUCLEOTIDE SEQUENCE</scope>
</reference>
<evidence type="ECO:0000256" key="1">
    <source>
        <dbReference type="ARBA" id="ARBA00010364"/>
    </source>
</evidence>
<dbReference type="SMART" id="SM01152">
    <property type="entry name" value="DUF167"/>
    <property type="match status" value="1"/>
</dbReference>
<gene>
    <name evidence="2" type="ORF">METZ01_LOCUS255195</name>
</gene>
<comment type="similarity">
    <text evidence="1">Belongs to the UPF0235 family.</text>
</comment>
<dbReference type="PANTHER" id="PTHR13420:SF7">
    <property type="entry name" value="UPF0235 PROTEIN C15ORF40"/>
    <property type="match status" value="1"/>
</dbReference>
<organism evidence="2">
    <name type="scientific">marine metagenome</name>
    <dbReference type="NCBI Taxonomy" id="408172"/>
    <lineage>
        <taxon>unclassified sequences</taxon>
        <taxon>metagenomes</taxon>
        <taxon>ecological metagenomes</taxon>
    </lineage>
</organism>
<dbReference type="InterPro" id="IPR003746">
    <property type="entry name" value="DUF167"/>
</dbReference>
<dbReference type="SUPFAM" id="SSF69786">
    <property type="entry name" value="YggU-like"/>
    <property type="match status" value="1"/>
</dbReference>
<dbReference type="EMBL" id="UINC01069171">
    <property type="protein sequence ID" value="SVC02341.1"/>
    <property type="molecule type" value="Genomic_DNA"/>
</dbReference>
<protein>
    <submittedName>
        <fullName evidence="2">Uncharacterized protein</fullName>
    </submittedName>
</protein>
<dbReference type="Pfam" id="PF02594">
    <property type="entry name" value="DUF167"/>
    <property type="match status" value="1"/>
</dbReference>
<accession>A0A382IUQ1</accession>
<dbReference type="InterPro" id="IPR036591">
    <property type="entry name" value="YggU-like_sf"/>
</dbReference>
<name>A0A382IUQ1_9ZZZZ</name>
<dbReference type="AlphaFoldDB" id="A0A382IUQ1"/>
<proteinExistence type="inferred from homology"/>
<dbReference type="PANTHER" id="PTHR13420">
    <property type="entry name" value="UPF0235 PROTEIN C15ORF40"/>
    <property type="match status" value="1"/>
</dbReference>
<evidence type="ECO:0000313" key="2">
    <source>
        <dbReference type="EMBL" id="SVC02341.1"/>
    </source>
</evidence>
<dbReference type="NCBIfam" id="TIGR00251">
    <property type="entry name" value="DUF167 family protein"/>
    <property type="match status" value="1"/>
</dbReference>